<accession>A0AAU8A826</accession>
<dbReference type="PANTHER" id="PTHR35788:SF1">
    <property type="entry name" value="EXPORTED PROTEIN"/>
    <property type="match status" value="1"/>
</dbReference>
<protein>
    <submittedName>
        <fullName evidence="6">M56 family metallopeptidase</fullName>
    </submittedName>
</protein>
<dbReference type="InterPro" id="IPR007391">
    <property type="entry name" value="Vancomycin_resist_VanW"/>
</dbReference>
<keyword evidence="1" id="KW-0732">Signal</keyword>
<organism evidence="6">
    <name type="scientific">Christensenella massiliensis</name>
    <dbReference type="NCBI Taxonomy" id="1805714"/>
    <lineage>
        <taxon>Bacteria</taxon>
        <taxon>Bacillati</taxon>
        <taxon>Bacillota</taxon>
        <taxon>Clostridia</taxon>
        <taxon>Christensenellales</taxon>
        <taxon>Christensenellaceae</taxon>
        <taxon>Christensenella</taxon>
    </lineage>
</organism>
<dbReference type="AlphaFoldDB" id="A0AAU8A826"/>
<feature type="compositionally biased region" description="Low complexity" evidence="2">
    <location>
        <begin position="106"/>
        <end position="142"/>
    </location>
</feature>
<feature type="compositionally biased region" description="Pro residues" evidence="2">
    <location>
        <begin position="829"/>
        <end position="842"/>
    </location>
</feature>
<feature type="transmembrane region" description="Helical" evidence="3">
    <location>
        <begin position="6"/>
        <end position="24"/>
    </location>
</feature>
<dbReference type="CDD" id="cd07341">
    <property type="entry name" value="M56_BlaR1_MecR1_like"/>
    <property type="match status" value="1"/>
</dbReference>
<sequence length="842" mass="91179">MNIFSALLEVTVYSAVLFALVLLLKRIFQKRFSPSLQYFVWFLLLARPAVPFTVESGIGFFTLPQSTFSAAAASASGDELSGSTASARPERMESMQAPQTETISHTAPASAAAAATESADAGEPSGDAEAPSTQTAPSSAAAPPVRPGVILFTVWLSGIAVLTIKTVKDHISLSLRLKHASVLPPPEVRRMVDQVRRELGIKRRLRVLMQDSFPSPALTTSLNPTLLLPLSLLNAPAQMYFSIRHELVHFKRCDYLVCLLMLVLRAVYWFNPVVWLMQRPIKTDMEAACDNIATAALSQEKKKAYAHTILKMFAGHDRPQPVLGMSVPANRKTAERRIRSIFAGRRTGRGSKVLCIAAAVLFAAVCFTTACQPAAEVYPGITDRDRFAEGTLVAGVNVGGMTFDEGKNAVHPVAEGLLEHNIEYTVKGIDTPYTHSLASLGVSLDLDSALAHAMKNGGDGRNFPIETSVDDGMLEAAVARDSAGWNQPEASYSVETARSEEALTTSGKIVANTPETFFRVDQEALVEQIRKQIERGAYEPFSAPGRTQQAAPAAGQEPVLMGTFSTAYRSSDYGRRYNIWKMADIINGVEILPGETWSINEEAGPRTYSRGWKGAPGISNGEYKEEAGGGICQVSSTLYGAVLRSEIEVVDRSHHSWPLEYVPGGLDATISTDAPDFIIRNNYDVPVYIVATCDGQNEATIQVDIYGPGFEDGLRREFTSELIGTFGGGKVQYIDDPSLPAGTEQMIIKEHTGKKYQTYEHYYDAEGNLVKTEKFSIETYDNKPAKIRRGTGAAAPTPAPTPEMPMTPEPTPAPSATHGTQASEEQTPVPAPVLPPSPSVSE</sequence>
<name>A0AAU8A826_9FIRM</name>
<gene>
    <name evidence="6" type="ORF">PUP29_10475</name>
</gene>
<dbReference type="RefSeq" id="WP_353423254.1">
    <property type="nucleotide sequence ID" value="NZ_CP117826.1"/>
</dbReference>
<feature type="domain" description="G5" evidence="5">
    <location>
        <begin position="730"/>
        <end position="791"/>
    </location>
</feature>
<evidence type="ECO:0000313" key="6">
    <source>
        <dbReference type="EMBL" id="XCC61940.1"/>
    </source>
</evidence>
<dbReference type="InterPro" id="IPR052913">
    <property type="entry name" value="Glycopeptide_resist_protein"/>
</dbReference>
<keyword evidence="3" id="KW-0472">Membrane</keyword>
<dbReference type="InterPro" id="IPR008756">
    <property type="entry name" value="Peptidase_M56"/>
</dbReference>
<proteinExistence type="predicted"/>
<feature type="domain" description="Peptidase M56" evidence="4">
    <location>
        <begin position="6"/>
        <end position="340"/>
    </location>
</feature>
<evidence type="ECO:0000256" key="1">
    <source>
        <dbReference type="ARBA" id="ARBA00022729"/>
    </source>
</evidence>
<dbReference type="Pfam" id="PF05569">
    <property type="entry name" value="Peptidase_M56"/>
    <property type="match status" value="1"/>
</dbReference>
<feature type="transmembrane region" description="Helical" evidence="3">
    <location>
        <begin position="253"/>
        <end position="270"/>
    </location>
</feature>
<dbReference type="InterPro" id="IPR011098">
    <property type="entry name" value="G5_dom"/>
</dbReference>
<feature type="compositionally biased region" description="Polar residues" evidence="2">
    <location>
        <begin position="96"/>
        <end position="105"/>
    </location>
</feature>
<evidence type="ECO:0000259" key="5">
    <source>
        <dbReference type="Pfam" id="PF07501"/>
    </source>
</evidence>
<dbReference type="Gene3D" id="2.20.230.10">
    <property type="entry name" value="Resuscitation-promoting factor rpfb"/>
    <property type="match status" value="1"/>
</dbReference>
<evidence type="ECO:0000259" key="4">
    <source>
        <dbReference type="Pfam" id="PF05569"/>
    </source>
</evidence>
<feature type="region of interest" description="Disordered" evidence="2">
    <location>
        <begin position="78"/>
        <end position="142"/>
    </location>
</feature>
<evidence type="ECO:0000256" key="3">
    <source>
        <dbReference type="SAM" id="Phobius"/>
    </source>
</evidence>
<dbReference type="Pfam" id="PF07501">
    <property type="entry name" value="G5"/>
    <property type="match status" value="1"/>
</dbReference>
<dbReference type="Pfam" id="PF04294">
    <property type="entry name" value="VanW"/>
    <property type="match status" value="1"/>
</dbReference>
<evidence type="ECO:0000256" key="2">
    <source>
        <dbReference type="SAM" id="MobiDB-lite"/>
    </source>
</evidence>
<dbReference type="EMBL" id="CP117826">
    <property type="protein sequence ID" value="XCC61940.1"/>
    <property type="molecule type" value="Genomic_DNA"/>
</dbReference>
<feature type="compositionally biased region" description="Pro residues" evidence="2">
    <location>
        <begin position="797"/>
        <end position="813"/>
    </location>
</feature>
<feature type="region of interest" description="Disordered" evidence="2">
    <location>
        <begin position="782"/>
        <end position="842"/>
    </location>
</feature>
<dbReference type="PANTHER" id="PTHR35788">
    <property type="entry name" value="EXPORTED PROTEIN-RELATED"/>
    <property type="match status" value="1"/>
</dbReference>
<keyword evidence="3" id="KW-1133">Transmembrane helix</keyword>
<reference evidence="6" key="1">
    <citation type="submission" date="2023-02" db="EMBL/GenBank/DDBJ databases">
        <title>Gut commensal Christensenella minuta modulates host metabolism via a new class of secondary bile acids.</title>
        <authorList>
            <person name="Liu C."/>
        </authorList>
    </citation>
    <scope>NUCLEOTIDE SEQUENCE</scope>
    <source>
        <strain evidence="6">CA70</strain>
    </source>
</reference>
<keyword evidence="3" id="KW-0812">Transmembrane</keyword>